<dbReference type="Gene3D" id="3.40.50.300">
    <property type="entry name" value="P-loop containing nucleotide triphosphate hydrolases"/>
    <property type="match status" value="1"/>
</dbReference>
<evidence type="ECO:0000313" key="3">
    <source>
        <dbReference type="EMBL" id="CAG8557448.1"/>
    </source>
</evidence>
<dbReference type="PANTHER" id="PTHR16184">
    <property type="entry name" value="ELONGATOR COMPLEX PROTEIN 6"/>
    <property type="match status" value="1"/>
</dbReference>
<dbReference type="InterPro" id="IPR027417">
    <property type="entry name" value="P-loop_NTPase"/>
</dbReference>
<evidence type="ECO:0000256" key="1">
    <source>
        <dbReference type="ARBA" id="ARBA00005043"/>
    </source>
</evidence>
<accession>A0A9N9B8V9</accession>
<keyword evidence="4" id="KW-1185">Reference proteome</keyword>
<comment type="caution">
    <text evidence="3">The sequence shown here is derived from an EMBL/GenBank/DDBJ whole genome shotgun (WGS) entry which is preliminary data.</text>
</comment>
<evidence type="ECO:0000313" key="4">
    <source>
        <dbReference type="Proteomes" id="UP000789572"/>
    </source>
</evidence>
<gene>
    <name evidence="3" type="ORF">POCULU_LOCUS5338</name>
</gene>
<comment type="similarity">
    <text evidence="2">Belongs to the ELP6 family.</text>
</comment>
<protein>
    <submittedName>
        <fullName evidence="3">11356_t:CDS:1</fullName>
    </submittedName>
</protein>
<proteinExistence type="inferred from homology"/>
<dbReference type="GO" id="GO:0002098">
    <property type="term" value="P:tRNA wobble uridine modification"/>
    <property type="evidence" value="ECO:0007669"/>
    <property type="project" value="InterPro"/>
</dbReference>
<sequence>MGYGTLDSVLSFERSNVPPSGSLILITDTLSSEGNFLIHHFIANHLKENRHVVLVGFNQTLSHYQAIGKKLGIDLSQEKSKSLFSFIDGLTSFYCSNDTSQSTADTDASSISQSSSPIEDNLRKFYVMVKEVVAEHPVGSAVSLVIDDLSTLLFAGIQVEAVLRFVKNCRLLIEKNGGSLTLLVHGDDILMHDINYELFVKSLMYQSEYILSTRGLSSGYSRDVSGDITIARGPRNNDTSYRTASWHYKTLDNNVQFFAKGHSAGI</sequence>
<dbReference type="AlphaFoldDB" id="A0A9N9B8V9"/>
<evidence type="ECO:0000256" key="2">
    <source>
        <dbReference type="ARBA" id="ARBA00008837"/>
    </source>
</evidence>
<dbReference type="Proteomes" id="UP000789572">
    <property type="component" value="Unassembled WGS sequence"/>
</dbReference>
<comment type="pathway">
    <text evidence="1">tRNA modification; 5-methoxycarbonylmethyl-2-thiouridine-tRNA biosynthesis.</text>
</comment>
<dbReference type="EMBL" id="CAJVPJ010000804">
    <property type="protein sequence ID" value="CAG8557448.1"/>
    <property type="molecule type" value="Genomic_DNA"/>
</dbReference>
<dbReference type="InterPro" id="IPR018627">
    <property type="entry name" value="ELP6"/>
</dbReference>
<dbReference type="Pfam" id="PF09807">
    <property type="entry name" value="ELP6"/>
    <property type="match status" value="1"/>
</dbReference>
<dbReference type="PANTHER" id="PTHR16184:SF6">
    <property type="entry name" value="ELONGATOR COMPLEX PROTEIN 6"/>
    <property type="match status" value="1"/>
</dbReference>
<dbReference type="CDD" id="cd19495">
    <property type="entry name" value="Elp6"/>
    <property type="match status" value="1"/>
</dbReference>
<dbReference type="GO" id="GO:0033588">
    <property type="term" value="C:elongator holoenzyme complex"/>
    <property type="evidence" value="ECO:0007669"/>
    <property type="project" value="InterPro"/>
</dbReference>
<dbReference type="OrthoDB" id="9995306at2759"/>
<organism evidence="3 4">
    <name type="scientific">Paraglomus occultum</name>
    <dbReference type="NCBI Taxonomy" id="144539"/>
    <lineage>
        <taxon>Eukaryota</taxon>
        <taxon>Fungi</taxon>
        <taxon>Fungi incertae sedis</taxon>
        <taxon>Mucoromycota</taxon>
        <taxon>Glomeromycotina</taxon>
        <taxon>Glomeromycetes</taxon>
        <taxon>Paraglomerales</taxon>
        <taxon>Paraglomeraceae</taxon>
        <taxon>Paraglomus</taxon>
    </lineage>
</organism>
<name>A0A9N9B8V9_9GLOM</name>
<reference evidence="3" key="1">
    <citation type="submission" date="2021-06" db="EMBL/GenBank/DDBJ databases">
        <authorList>
            <person name="Kallberg Y."/>
            <person name="Tangrot J."/>
            <person name="Rosling A."/>
        </authorList>
    </citation>
    <scope>NUCLEOTIDE SEQUENCE</scope>
    <source>
        <strain evidence="3">IA702</strain>
    </source>
</reference>